<gene>
    <name evidence="2" type="ORF">DJ70_08040</name>
</gene>
<feature type="compositionally biased region" description="Polar residues" evidence="1">
    <location>
        <begin position="405"/>
        <end position="423"/>
    </location>
</feature>
<feature type="region of interest" description="Disordered" evidence="1">
    <location>
        <begin position="126"/>
        <end position="145"/>
    </location>
</feature>
<evidence type="ECO:0000313" key="3">
    <source>
        <dbReference type="Proteomes" id="UP000216308"/>
    </source>
</evidence>
<dbReference type="Proteomes" id="UP000216308">
    <property type="component" value="Unassembled WGS sequence"/>
</dbReference>
<dbReference type="AlphaFoldDB" id="A0A256IK15"/>
<protein>
    <submittedName>
        <fullName evidence="2">Uncharacterized protein</fullName>
    </submittedName>
</protein>
<dbReference type="OrthoDB" id="333231at2157"/>
<accession>A0A256IK15</accession>
<evidence type="ECO:0000256" key="1">
    <source>
        <dbReference type="SAM" id="MobiDB-lite"/>
    </source>
</evidence>
<dbReference type="EMBL" id="NHPJ01000081">
    <property type="protein sequence ID" value="OYR56656.1"/>
    <property type="molecule type" value="Genomic_DNA"/>
</dbReference>
<organism evidence="2 3">
    <name type="scientific">Halorubrum halodurans</name>
    <dbReference type="NCBI Taxonomy" id="1383851"/>
    <lineage>
        <taxon>Archaea</taxon>
        <taxon>Methanobacteriati</taxon>
        <taxon>Methanobacteriota</taxon>
        <taxon>Stenosarchaea group</taxon>
        <taxon>Halobacteria</taxon>
        <taxon>Halobacteriales</taxon>
        <taxon>Haloferacaceae</taxon>
        <taxon>Halorubrum</taxon>
    </lineage>
</organism>
<reference evidence="2 3" key="1">
    <citation type="journal article" date="2014" name="Front. Microbiol.">
        <title>Population and genomic analysis of the genus Halorubrum.</title>
        <authorList>
            <person name="Fullmer M.S."/>
            <person name="Soucy S.M."/>
            <person name="Swithers K.S."/>
            <person name="Makkay A.M."/>
            <person name="Wheeler R."/>
            <person name="Ventosa A."/>
            <person name="Gogarten J.P."/>
            <person name="Papke R.T."/>
        </authorList>
    </citation>
    <scope>NUCLEOTIDE SEQUENCE [LARGE SCALE GENOMIC DNA]</scope>
    <source>
        <strain evidence="2 3">Cb34</strain>
    </source>
</reference>
<feature type="compositionally biased region" description="Polar residues" evidence="1">
    <location>
        <begin position="230"/>
        <end position="246"/>
    </location>
</feature>
<proteinExistence type="predicted"/>
<feature type="compositionally biased region" description="Acidic residues" evidence="1">
    <location>
        <begin position="426"/>
        <end position="444"/>
    </location>
</feature>
<name>A0A256IK15_9EURY</name>
<feature type="region of interest" description="Disordered" evidence="1">
    <location>
        <begin position="1"/>
        <end position="75"/>
    </location>
</feature>
<sequence length="531" mass="58399">MTANTTTTHDRERTVDTTTTHRNTDTDTDTTGTSKTSDDTNTDTGSEQPVDQDQDQDQDREQNRDTGKDRDEDENEYLYACPYCDTAYPNEILTRVHVTRSTDDDHENRDGFMPETHIEQLRIEDTNHNDTTTSTDPNSEHDTVDTELVDTLSKRPRDINTDSITAADIPDDHTDQHRHILATAARNPYINDYSELKTIADTHLKNNDLDTLSYSTVRRVVRKYYHASPHRTSTNPDSTATSTSNGETLADLTLKQQAIIIAALQHPDDPNTAIAARTQTAQSYPPQVFDKHGEVHDELRDRLEQTSRTVTELVQNELDDDRITELFNQGLLKDVAINPDALRTATGTASNRDGSVEDEQASRVADGPVTAQRTVMSASPYTTRGHSRSTEETDETTAPDHSHDTQTTLGNTAPGTETQVEPSDTTGDDSTDTTDGDADPGDDTTDTKTGAVTSVDEPSGGGGGVPVTELERVRDRIEFAATVIEHEHALQHDTPADTGENVRGDASRCVAFANQALGEIQELLETHTQAS</sequence>
<feature type="compositionally biased region" description="Basic and acidic residues" evidence="1">
    <location>
        <begin position="57"/>
        <end position="70"/>
    </location>
</feature>
<comment type="caution">
    <text evidence="2">The sequence shown here is derived from an EMBL/GenBank/DDBJ whole genome shotgun (WGS) entry which is preliminary data.</text>
</comment>
<keyword evidence="3" id="KW-1185">Reference proteome</keyword>
<evidence type="ECO:0000313" key="2">
    <source>
        <dbReference type="EMBL" id="OYR56656.1"/>
    </source>
</evidence>
<feature type="region of interest" description="Disordered" evidence="1">
    <location>
        <begin position="344"/>
        <end position="468"/>
    </location>
</feature>
<dbReference type="RefSeq" id="WP_094531789.1">
    <property type="nucleotide sequence ID" value="NZ_NHPJ01000081.1"/>
</dbReference>
<feature type="region of interest" description="Disordered" evidence="1">
    <location>
        <begin position="225"/>
        <end position="246"/>
    </location>
</feature>
<feature type="compositionally biased region" description="Polar residues" evidence="1">
    <location>
        <begin position="371"/>
        <end position="384"/>
    </location>
</feature>